<keyword evidence="1" id="KW-0472">Membrane</keyword>
<dbReference type="EMBL" id="CAFBOP010000029">
    <property type="protein sequence ID" value="CAB4986912.1"/>
    <property type="molecule type" value="Genomic_DNA"/>
</dbReference>
<reference evidence="4" key="1">
    <citation type="submission" date="2020-05" db="EMBL/GenBank/DDBJ databases">
        <authorList>
            <person name="Chiriac C."/>
            <person name="Salcher M."/>
            <person name="Ghai R."/>
            <person name="Kavagutti S V."/>
        </authorList>
    </citation>
    <scope>NUCLEOTIDE SEQUENCE</scope>
</reference>
<sequence>MSKNIEMGVAGSLTVSVLVVAVAVLLRSFYRRYSRLAKRKDDAPE</sequence>
<evidence type="ECO:0000313" key="4">
    <source>
        <dbReference type="EMBL" id="CAB5016811.1"/>
    </source>
</evidence>
<protein>
    <submittedName>
        <fullName evidence="4">Unannotated protein</fullName>
    </submittedName>
</protein>
<keyword evidence="1" id="KW-0812">Transmembrane</keyword>
<name>A0A6J7QI76_9ZZZZ</name>
<keyword evidence="1" id="KW-1133">Transmembrane helix</keyword>
<evidence type="ECO:0000256" key="1">
    <source>
        <dbReference type="SAM" id="Phobius"/>
    </source>
</evidence>
<feature type="transmembrane region" description="Helical" evidence="1">
    <location>
        <begin position="12"/>
        <end position="30"/>
    </location>
</feature>
<evidence type="ECO:0000313" key="2">
    <source>
        <dbReference type="EMBL" id="CAB4782664.1"/>
    </source>
</evidence>
<accession>A0A6J7QI76</accession>
<gene>
    <name evidence="2" type="ORF">UFOPK2967_00405</name>
    <name evidence="3" type="ORF">UFOPK3984_00777</name>
    <name evidence="4" type="ORF">UFOPK4114_00615</name>
</gene>
<proteinExistence type="predicted"/>
<dbReference type="AlphaFoldDB" id="A0A6J7QI76"/>
<dbReference type="EMBL" id="CAFAAC010000015">
    <property type="protein sequence ID" value="CAB4782664.1"/>
    <property type="molecule type" value="Genomic_DNA"/>
</dbReference>
<evidence type="ECO:0000313" key="3">
    <source>
        <dbReference type="EMBL" id="CAB4986912.1"/>
    </source>
</evidence>
<dbReference type="EMBL" id="CAFBPP010000019">
    <property type="protein sequence ID" value="CAB5016811.1"/>
    <property type="molecule type" value="Genomic_DNA"/>
</dbReference>
<organism evidence="4">
    <name type="scientific">freshwater metagenome</name>
    <dbReference type="NCBI Taxonomy" id="449393"/>
    <lineage>
        <taxon>unclassified sequences</taxon>
        <taxon>metagenomes</taxon>
        <taxon>ecological metagenomes</taxon>
    </lineage>
</organism>